<keyword evidence="3" id="KW-0227">DNA damage</keyword>
<evidence type="ECO:0000313" key="5">
    <source>
        <dbReference type="EMBL" id="HIQ64311.1"/>
    </source>
</evidence>
<keyword evidence="3" id="KW-0238">DNA-binding</keyword>
<dbReference type="GO" id="GO:0042276">
    <property type="term" value="P:error-prone translesion synthesis"/>
    <property type="evidence" value="ECO:0007669"/>
    <property type="project" value="TreeGrafter"/>
</dbReference>
<dbReference type="InterPro" id="IPR043128">
    <property type="entry name" value="Rev_trsase/Diguanyl_cyclase"/>
</dbReference>
<name>A0A9D1CJL5_9FIRM</name>
<gene>
    <name evidence="3" type="primary">dinB</name>
    <name evidence="5" type="ORF">IAC85_01075</name>
</gene>
<dbReference type="PROSITE" id="PS50173">
    <property type="entry name" value="UMUC"/>
    <property type="match status" value="1"/>
</dbReference>
<keyword evidence="3" id="KW-0460">Magnesium</keyword>
<dbReference type="GO" id="GO:0003887">
    <property type="term" value="F:DNA-directed DNA polymerase activity"/>
    <property type="evidence" value="ECO:0007669"/>
    <property type="project" value="UniProtKB-UniRule"/>
</dbReference>
<keyword evidence="3" id="KW-0239">DNA-directed DNA polymerase</keyword>
<dbReference type="GO" id="GO:0005829">
    <property type="term" value="C:cytosol"/>
    <property type="evidence" value="ECO:0007669"/>
    <property type="project" value="TreeGrafter"/>
</dbReference>
<dbReference type="Gene3D" id="1.10.150.20">
    <property type="entry name" value="5' to 3' exonuclease, C-terminal subdomain"/>
    <property type="match status" value="1"/>
</dbReference>
<comment type="catalytic activity">
    <reaction evidence="3">
        <text>DNA(n) + a 2'-deoxyribonucleoside 5'-triphosphate = DNA(n+1) + diphosphate</text>
        <dbReference type="Rhea" id="RHEA:22508"/>
        <dbReference type="Rhea" id="RHEA-COMP:17339"/>
        <dbReference type="Rhea" id="RHEA-COMP:17340"/>
        <dbReference type="ChEBI" id="CHEBI:33019"/>
        <dbReference type="ChEBI" id="CHEBI:61560"/>
        <dbReference type="ChEBI" id="CHEBI:173112"/>
        <dbReference type="EC" id="2.7.7.7"/>
    </reaction>
</comment>
<dbReference type="Pfam" id="PF11798">
    <property type="entry name" value="IMS_HHH"/>
    <property type="match status" value="1"/>
</dbReference>
<dbReference type="GO" id="GO:0000287">
    <property type="term" value="F:magnesium ion binding"/>
    <property type="evidence" value="ECO:0007669"/>
    <property type="project" value="UniProtKB-UniRule"/>
</dbReference>
<dbReference type="InterPro" id="IPR017961">
    <property type="entry name" value="DNA_pol_Y-fam_little_finger"/>
</dbReference>
<dbReference type="AlphaFoldDB" id="A0A9D1CJL5"/>
<reference evidence="5" key="1">
    <citation type="submission" date="2020-10" db="EMBL/GenBank/DDBJ databases">
        <authorList>
            <person name="Gilroy R."/>
        </authorList>
    </citation>
    <scope>NUCLEOTIDE SEQUENCE</scope>
    <source>
        <strain evidence="5">CHK165-10780</strain>
    </source>
</reference>
<feature type="site" description="Substrate discrimination" evidence="3">
    <location>
        <position position="16"/>
    </location>
</feature>
<dbReference type="GO" id="GO:0003684">
    <property type="term" value="F:damaged DNA binding"/>
    <property type="evidence" value="ECO:0007669"/>
    <property type="project" value="InterPro"/>
</dbReference>
<sequence>MKEERIIFHIDVNNAFLSWTAVDMLRRGATEDIRNIPSVIGGDEDARRGIVVAKSPVAKKYGVKTAETLYQARRKCPGLKVFPANHELYKRESDKLYQYYLQFTPTVERFSVDECFLDMTGTHYLYDDLIRLAYQMKDEIHEKFGITVNVGIANNRLCAKMASDFEKPNKVHTLFASEVEEKMWPLDVGDLLFIGKRSAETLKALGIHTIGELAKTDVSLLTKYFKSNAIYMHNASLGIDDTPVTSERAERKSISTTATLPFDVTDKSYIRKMLLSQADEVGLEAREKKLYATSIAIIIRTDAFVNYSHQCKLENPTNVSEDIFKKAYALFERAWKGEPIRLIGIRLGNFVKTNMTQISLFDTDTVDDGSSKVQEAVDQIRSKFGKDIIMPASLKEEGSDRDGK</sequence>
<dbReference type="Gene3D" id="3.30.1490.100">
    <property type="entry name" value="DNA polymerase, Y-family, little finger domain"/>
    <property type="match status" value="1"/>
</dbReference>
<dbReference type="SUPFAM" id="SSF100879">
    <property type="entry name" value="Lesion bypass DNA polymerase (Y-family), little finger domain"/>
    <property type="match status" value="1"/>
</dbReference>
<keyword evidence="3" id="KW-0234">DNA repair</keyword>
<organism evidence="5 6">
    <name type="scientific">Candidatus Faecenecus gallistercoris</name>
    <dbReference type="NCBI Taxonomy" id="2840793"/>
    <lineage>
        <taxon>Bacteria</taxon>
        <taxon>Bacillati</taxon>
        <taxon>Bacillota</taxon>
        <taxon>Bacillota incertae sedis</taxon>
        <taxon>Candidatus Faecenecus</taxon>
    </lineage>
</organism>
<keyword evidence="3" id="KW-0548">Nucleotidyltransferase</keyword>
<evidence type="ECO:0000313" key="6">
    <source>
        <dbReference type="Proteomes" id="UP000886725"/>
    </source>
</evidence>
<keyword evidence="3" id="KW-0808">Transferase</keyword>
<dbReference type="InterPro" id="IPR022880">
    <property type="entry name" value="DNApol_IV"/>
</dbReference>
<dbReference type="GO" id="GO:0006281">
    <property type="term" value="P:DNA repair"/>
    <property type="evidence" value="ECO:0007669"/>
    <property type="project" value="UniProtKB-UniRule"/>
</dbReference>
<feature type="domain" description="UmuC" evidence="4">
    <location>
        <begin position="7"/>
        <end position="195"/>
    </location>
</feature>
<comment type="caution">
    <text evidence="5">The sequence shown here is derived from an EMBL/GenBank/DDBJ whole genome shotgun (WGS) entry which is preliminary data.</text>
</comment>
<dbReference type="Pfam" id="PF11799">
    <property type="entry name" value="IMS_C"/>
    <property type="match status" value="1"/>
</dbReference>
<dbReference type="EC" id="2.7.7.7" evidence="3"/>
<dbReference type="GO" id="GO:0009432">
    <property type="term" value="P:SOS response"/>
    <property type="evidence" value="ECO:0007669"/>
    <property type="project" value="TreeGrafter"/>
</dbReference>
<keyword evidence="3" id="KW-0963">Cytoplasm</keyword>
<feature type="binding site" evidence="3">
    <location>
        <position position="11"/>
    </location>
    <ligand>
        <name>Mg(2+)</name>
        <dbReference type="ChEBI" id="CHEBI:18420"/>
    </ligand>
</feature>
<feature type="binding site" evidence="3">
    <location>
        <position position="113"/>
    </location>
    <ligand>
        <name>Mg(2+)</name>
        <dbReference type="ChEBI" id="CHEBI:18420"/>
    </ligand>
</feature>
<comment type="cofactor">
    <cofactor evidence="3">
        <name>Mg(2+)</name>
        <dbReference type="ChEBI" id="CHEBI:18420"/>
    </cofactor>
    <text evidence="3">Binds 2 magnesium ions per subunit.</text>
</comment>
<dbReference type="InterPro" id="IPR036775">
    <property type="entry name" value="DNA_pol_Y-fam_lit_finger_sf"/>
</dbReference>
<evidence type="ECO:0000256" key="2">
    <source>
        <dbReference type="ARBA" id="ARBA00022457"/>
    </source>
</evidence>
<keyword evidence="3" id="KW-0235">DNA replication</keyword>
<evidence type="ECO:0000259" key="4">
    <source>
        <dbReference type="PROSITE" id="PS50173"/>
    </source>
</evidence>
<comment type="function">
    <text evidence="3">Poorly processive, error-prone DNA polymerase involved in untargeted mutagenesis. Copies undamaged DNA at stalled replication forks, which arise in vivo from mismatched or misaligned primer ends. These misaligned primers can be extended by PolIV. Exhibits no 3'-5' exonuclease (proofreading) activity. May be involved in translesional synthesis, in conjunction with the beta clamp from PolIII.</text>
</comment>
<protein>
    <recommendedName>
        <fullName evidence="3">DNA polymerase IV</fullName>
        <shortName evidence="3">Pol IV</shortName>
        <ecNumber evidence="3">2.7.7.7</ecNumber>
    </recommendedName>
</protein>
<comment type="subcellular location">
    <subcellularLocation>
        <location evidence="3">Cytoplasm</location>
    </subcellularLocation>
</comment>
<dbReference type="PANTHER" id="PTHR11076:SF33">
    <property type="entry name" value="DNA POLYMERASE KAPPA"/>
    <property type="match status" value="1"/>
</dbReference>
<keyword evidence="2 3" id="KW-0515">Mutator protein</keyword>
<dbReference type="InterPro" id="IPR001126">
    <property type="entry name" value="UmuC"/>
</dbReference>
<dbReference type="Gene3D" id="3.30.70.270">
    <property type="match status" value="1"/>
</dbReference>
<dbReference type="HAMAP" id="MF_01113">
    <property type="entry name" value="DNApol_IV"/>
    <property type="match status" value="1"/>
</dbReference>
<dbReference type="Proteomes" id="UP000886725">
    <property type="component" value="Unassembled WGS sequence"/>
</dbReference>
<comment type="subunit">
    <text evidence="3">Monomer.</text>
</comment>
<dbReference type="InterPro" id="IPR043502">
    <property type="entry name" value="DNA/RNA_pol_sf"/>
</dbReference>
<proteinExistence type="inferred from homology"/>
<keyword evidence="3" id="KW-0479">Metal-binding</keyword>
<comment type="similarity">
    <text evidence="1 3">Belongs to the DNA polymerase type-Y family.</text>
</comment>
<dbReference type="PANTHER" id="PTHR11076">
    <property type="entry name" value="DNA REPAIR POLYMERASE UMUC / TRANSFERASE FAMILY MEMBER"/>
    <property type="match status" value="1"/>
</dbReference>
<dbReference type="EMBL" id="DVFU01000023">
    <property type="protein sequence ID" value="HIQ64311.1"/>
    <property type="molecule type" value="Genomic_DNA"/>
</dbReference>
<dbReference type="GO" id="GO:0006261">
    <property type="term" value="P:DNA-templated DNA replication"/>
    <property type="evidence" value="ECO:0007669"/>
    <property type="project" value="UniProtKB-UniRule"/>
</dbReference>
<reference evidence="5" key="2">
    <citation type="journal article" date="2021" name="PeerJ">
        <title>Extensive microbial diversity within the chicken gut microbiome revealed by metagenomics and culture.</title>
        <authorList>
            <person name="Gilroy R."/>
            <person name="Ravi A."/>
            <person name="Getino M."/>
            <person name="Pursley I."/>
            <person name="Horton D.L."/>
            <person name="Alikhan N.F."/>
            <person name="Baker D."/>
            <person name="Gharbi K."/>
            <person name="Hall N."/>
            <person name="Watson M."/>
            <person name="Adriaenssens E.M."/>
            <person name="Foster-Nyarko E."/>
            <person name="Jarju S."/>
            <person name="Secka A."/>
            <person name="Antonio M."/>
            <person name="Oren A."/>
            <person name="Chaudhuri R.R."/>
            <person name="La Ragione R."/>
            <person name="Hildebrand F."/>
            <person name="Pallen M.J."/>
        </authorList>
    </citation>
    <scope>NUCLEOTIDE SEQUENCE</scope>
    <source>
        <strain evidence="5">CHK165-10780</strain>
    </source>
</reference>
<dbReference type="SUPFAM" id="SSF56672">
    <property type="entry name" value="DNA/RNA polymerases"/>
    <property type="match status" value="1"/>
</dbReference>
<feature type="active site" evidence="3">
    <location>
        <position position="114"/>
    </location>
</feature>
<dbReference type="CDD" id="cd03586">
    <property type="entry name" value="PolY_Pol_IV_kappa"/>
    <property type="match status" value="1"/>
</dbReference>
<dbReference type="InterPro" id="IPR024728">
    <property type="entry name" value="PolY_HhH_motif"/>
</dbReference>
<accession>A0A9D1CJL5</accession>
<dbReference type="Pfam" id="PF00817">
    <property type="entry name" value="IMS"/>
    <property type="match status" value="1"/>
</dbReference>
<dbReference type="InterPro" id="IPR050116">
    <property type="entry name" value="DNA_polymerase-Y"/>
</dbReference>
<evidence type="ECO:0000256" key="3">
    <source>
        <dbReference type="HAMAP-Rule" id="MF_01113"/>
    </source>
</evidence>
<dbReference type="Gene3D" id="3.40.1170.60">
    <property type="match status" value="1"/>
</dbReference>
<evidence type="ECO:0000256" key="1">
    <source>
        <dbReference type="ARBA" id="ARBA00010945"/>
    </source>
</evidence>